<name>A0ABV8JJ00_9BACL</name>
<evidence type="ECO:0000313" key="2">
    <source>
        <dbReference type="Proteomes" id="UP001595843"/>
    </source>
</evidence>
<dbReference type="EMBL" id="JBHSAP010000009">
    <property type="protein sequence ID" value="MFC4076973.1"/>
    <property type="molecule type" value="Genomic_DNA"/>
</dbReference>
<sequence length="121" mass="13376">MSPIILITGNVTYQINLDPTIWIVDERRFDMGSRFPGIDGLGISFAPFLANAEPAPDATQVILHRRGKETVTLTMAEAKEAIFQFAREGKPIHPDGPALLFLADGSNRDQPIDFIEKIEVV</sequence>
<protein>
    <submittedName>
        <fullName evidence="1">Uncharacterized protein</fullName>
    </submittedName>
</protein>
<reference evidence="2" key="1">
    <citation type="journal article" date="2019" name="Int. J. Syst. Evol. Microbiol.">
        <title>The Global Catalogue of Microorganisms (GCM) 10K type strain sequencing project: providing services to taxonomists for standard genome sequencing and annotation.</title>
        <authorList>
            <consortium name="The Broad Institute Genomics Platform"/>
            <consortium name="The Broad Institute Genome Sequencing Center for Infectious Disease"/>
            <person name="Wu L."/>
            <person name="Ma J."/>
        </authorList>
    </citation>
    <scope>NUCLEOTIDE SEQUENCE [LARGE SCALE GENOMIC DNA]</scope>
    <source>
        <strain evidence="2">IBRC-M 10813</strain>
    </source>
</reference>
<gene>
    <name evidence="1" type="ORF">ACFOUO_09120</name>
</gene>
<evidence type="ECO:0000313" key="1">
    <source>
        <dbReference type="EMBL" id="MFC4076973.1"/>
    </source>
</evidence>
<dbReference type="Proteomes" id="UP001595843">
    <property type="component" value="Unassembled WGS sequence"/>
</dbReference>
<comment type="caution">
    <text evidence="1">The sequence shown here is derived from an EMBL/GenBank/DDBJ whole genome shotgun (WGS) entry which is preliminary data.</text>
</comment>
<organism evidence="1 2">
    <name type="scientific">Salinithrix halophila</name>
    <dbReference type="NCBI Taxonomy" id="1485204"/>
    <lineage>
        <taxon>Bacteria</taxon>
        <taxon>Bacillati</taxon>
        <taxon>Bacillota</taxon>
        <taxon>Bacilli</taxon>
        <taxon>Bacillales</taxon>
        <taxon>Thermoactinomycetaceae</taxon>
        <taxon>Salinithrix</taxon>
    </lineage>
</organism>
<accession>A0ABV8JJ00</accession>
<keyword evidence="2" id="KW-1185">Reference proteome</keyword>
<proteinExistence type="predicted"/>
<dbReference type="RefSeq" id="WP_380704388.1">
    <property type="nucleotide sequence ID" value="NZ_JBHSAP010000009.1"/>
</dbReference>